<dbReference type="Proteomes" id="UP000217954">
    <property type="component" value="Chromosome"/>
</dbReference>
<sequence length="215" mass="23984">MDSPTVWRGRTMQDRAAERRNRLIDAGFDLLGTEGVAGTSVSAVCRNADLTRNYFYESFAGIDELLRAVQDRVNDELRAVIETSTSTGNLEHRLKSIFLTAAQYFEEDPRRVRVTFRETLGNEVLRENANQGAPAFVLFTMTHFLDLLDGLSVPAVRSGDTAIAFTQIYGALAITIMDWLEGRLEATAEQIARSCTQLVLAVIDAHGWRTPLSQR</sequence>
<dbReference type="GO" id="GO:0003677">
    <property type="term" value="F:DNA binding"/>
    <property type="evidence" value="ECO:0007669"/>
    <property type="project" value="UniProtKB-UniRule"/>
</dbReference>
<dbReference type="Pfam" id="PF00440">
    <property type="entry name" value="TetR_N"/>
    <property type="match status" value="1"/>
</dbReference>
<dbReference type="EMBL" id="AP018165">
    <property type="protein sequence ID" value="BAX96198.1"/>
    <property type="molecule type" value="Genomic_DNA"/>
</dbReference>
<evidence type="ECO:0000313" key="4">
    <source>
        <dbReference type="EMBL" id="BAX96198.1"/>
    </source>
</evidence>
<dbReference type="InterPro" id="IPR009057">
    <property type="entry name" value="Homeodomain-like_sf"/>
</dbReference>
<organism evidence="4 5">
    <name type="scientific">[Mycobacterium] stephanolepidis</name>
    <dbReference type="NCBI Taxonomy" id="1520670"/>
    <lineage>
        <taxon>Bacteria</taxon>
        <taxon>Bacillati</taxon>
        <taxon>Actinomycetota</taxon>
        <taxon>Actinomycetes</taxon>
        <taxon>Mycobacteriales</taxon>
        <taxon>Mycobacteriaceae</taxon>
        <taxon>Mycobacteroides</taxon>
    </lineage>
</organism>
<dbReference type="PANTHER" id="PTHR43479:SF11">
    <property type="entry name" value="ACREF_ENVCD OPERON REPRESSOR-RELATED"/>
    <property type="match status" value="1"/>
</dbReference>
<reference evidence="5" key="1">
    <citation type="journal article" date="2017" name="Genome Announc.">
        <title>Complete Genome Sequence of Mycobacterium stephanolepidis.</title>
        <authorList>
            <person name="Fukano H."/>
            <person name="Yoshida M."/>
            <person name="Katayama Y."/>
            <person name="Omatsu T."/>
            <person name="Mizutani T."/>
            <person name="Kurata O."/>
            <person name="Wada S."/>
            <person name="Hoshino Y."/>
        </authorList>
    </citation>
    <scope>NUCLEOTIDE SEQUENCE [LARGE SCALE GENOMIC DNA]</scope>
    <source>
        <strain evidence="5">NJB0901</strain>
    </source>
</reference>
<feature type="DNA-binding region" description="H-T-H motif" evidence="2">
    <location>
        <begin position="40"/>
        <end position="59"/>
    </location>
</feature>
<keyword evidence="1 2" id="KW-0238">DNA-binding</keyword>
<name>A0A1Z4ETA8_9MYCO</name>
<reference evidence="4 5" key="2">
    <citation type="journal article" date="2017" name="Int. J. Syst. Evol. Microbiol.">
        <title>Mycobacterium stephanolepidis sp. nov., a rapidly growing species related to Mycobacterium chelonae, isolated from marine teleost fish, Stephanolepis cirrhifer.</title>
        <authorList>
            <person name="Fukano H."/>
            <person name="Wada S."/>
            <person name="Kurata O."/>
            <person name="Katayama K."/>
            <person name="Fujiwara N."/>
            <person name="Hoshino Y."/>
        </authorList>
    </citation>
    <scope>NUCLEOTIDE SEQUENCE [LARGE SCALE GENOMIC DNA]</scope>
    <source>
        <strain evidence="4 5">NJB0901</strain>
    </source>
</reference>
<protein>
    <submittedName>
        <fullName evidence="4">TetR family transcriptional regulator</fullName>
    </submittedName>
</protein>
<dbReference type="RefSeq" id="WP_157997630.1">
    <property type="nucleotide sequence ID" value="NZ_AP018165.1"/>
</dbReference>
<dbReference type="KEGG" id="mste:MSTE_00863"/>
<keyword evidence="5" id="KW-1185">Reference proteome</keyword>
<accession>A0A1Z4ETA8</accession>
<dbReference type="InterPro" id="IPR050624">
    <property type="entry name" value="HTH-type_Tx_Regulator"/>
</dbReference>
<dbReference type="Gene3D" id="1.10.357.10">
    <property type="entry name" value="Tetracycline Repressor, domain 2"/>
    <property type="match status" value="1"/>
</dbReference>
<dbReference type="SUPFAM" id="SSF46689">
    <property type="entry name" value="Homeodomain-like"/>
    <property type="match status" value="1"/>
</dbReference>
<evidence type="ECO:0000313" key="5">
    <source>
        <dbReference type="Proteomes" id="UP000217954"/>
    </source>
</evidence>
<dbReference type="AlphaFoldDB" id="A0A1Z4ETA8"/>
<dbReference type="InterPro" id="IPR001647">
    <property type="entry name" value="HTH_TetR"/>
</dbReference>
<gene>
    <name evidence="4" type="ORF">MSTE_00863</name>
</gene>
<feature type="domain" description="HTH tetR-type" evidence="3">
    <location>
        <begin position="17"/>
        <end position="77"/>
    </location>
</feature>
<proteinExistence type="predicted"/>
<dbReference type="PANTHER" id="PTHR43479">
    <property type="entry name" value="ACREF/ENVCD OPERON REPRESSOR-RELATED"/>
    <property type="match status" value="1"/>
</dbReference>
<dbReference type="PROSITE" id="PS50977">
    <property type="entry name" value="HTH_TETR_2"/>
    <property type="match status" value="1"/>
</dbReference>
<evidence type="ECO:0000259" key="3">
    <source>
        <dbReference type="PROSITE" id="PS50977"/>
    </source>
</evidence>
<dbReference type="OrthoDB" id="3783612at2"/>
<evidence type="ECO:0000256" key="2">
    <source>
        <dbReference type="PROSITE-ProRule" id="PRU00335"/>
    </source>
</evidence>
<evidence type="ECO:0000256" key="1">
    <source>
        <dbReference type="ARBA" id="ARBA00023125"/>
    </source>
</evidence>